<feature type="compositionally biased region" description="Low complexity" evidence="9">
    <location>
        <begin position="923"/>
        <end position="940"/>
    </location>
</feature>
<evidence type="ECO:0000256" key="4">
    <source>
        <dbReference type="ARBA" id="ARBA00022692"/>
    </source>
</evidence>
<feature type="region of interest" description="Disordered" evidence="9">
    <location>
        <begin position="915"/>
        <end position="984"/>
    </location>
</feature>
<dbReference type="PANTHER" id="PTHR15352:SF1">
    <property type="entry name" value="KASH5-LIKE COILED-COIL DOMAIN-CONTAINING PROTEIN"/>
    <property type="match status" value="1"/>
</dbReference>
<evidence type="ECO:0000256" key="8">
    <source>
        <dbReference type="SAM" id="Coils"/>
    </source>
</evidence>
<dbReference type="Proteomes" id="UP000887568">
    <property type="component" value="Unplaced"/>
</dbReference>
<feature type="compositionally biased region" description="Basic residues" evidence="9">
    <location>
        <begin position="751"/>
        <end position="761"/>
    </location>
</feature>
<dbReference type="EnsemblMetazoa" id="XM_038209296.1">
    <property type="protein sequence ID" value="XP_038065224.1"/>
    <property type="gene ID" value="LOC119735558"/>
</dbReference>
<keyword evidence="7 10" id="KW-0472">Membrane</keyword>
<accession>A0A914AP58</accession>
<dbReference type="GeneID" id="119735558"/>
<feature type="compositionally biased region" description="Basic and acidic residues" evidence="9">
    <location>
        <begin position="699"/>
        <end position="709"/>
    </location>
</feature>
<feature type="region of interest" description="Disordered" evidence="9">
    <location>
        <begin position="454"/>
        <end position="507"/>
    </location>
</feature>
<feature type="compositionally biased region" description="Polar residues" evidence="9">
    <location>
        <begin position="1242"/>
        <end position="1258"/>
    </location>
</feature>
<sequence length="1542" mass="170661">MESGLGRSLHSELRSVVSADGDLPSPICGNEDFDFENHIGGNSGVAPDTPLSRQLSSSSSTCSSSSKATQLLRHFRQRKEDVMSQLQAFLDENDDQSGGEDTGLAPKVAFTQLLDSELDSMIERMTSLAKTKKQSEQRANKLSFMLQSLQDDYVRITKKYEEAIKHCKELTATKSQLETVRMENQTLQFDIQRGKQKTEELEKDLSSLQRDLETAHTAQQNYRQMAETQLGELRRLFKEMEKKYKIAQDNTRKQEASYKAKVAQQASTHRAQLKSLLDLVSRDSCVDPPLLQQVVQSSHESNQGSRSNKQVLETVSAYLTGLKTQLAKVRGQLISLKREKFSLEYRQLRLKRGRNREGCSKQTLPRGSREGCVCSIDTDCSVLLDALTLEVIDKASQGHSNSLLLHHQSAKLPWQQTDHLSQDDSLVDCLRDAPGSVIDKLHFNLLREFKTKKRRKSQTVATQTEIQRTPDRQVRPYSRSSHSQTSLADSRNRDTDAQTETDSADEFRLSSLQVTNGADVKQAYLVNKPPTLSSAILLPVDEASSPGDSASDLSDSFVTAFSSPVSCSPLRGSFRSSLERDDFSDILASPFSRNGSPESPSGTPDKEPSDSQEVPPKIPVVKPDIKIQSLQRKSAQDRQEAAQRMADMLANSYARPNIVVEGCQADSEDNDVNANYDRSGKYSPSTPRKLSPARLKRRSYLDKEKDKRTSALGSEGKSLELLLSGNLSDVDMTEEEKEITQRLLEASKKASERHKNRRGRRWSPSTSPEQRSLSPNSADRSRSPSPSTRTPEDQSPPSAPGETPPGTLGGVTDPTADKVTEGTAEGTAELQEERTGAEGESDKEDNKQTPKNERKDSEVEVFDIKADILKATGSLQAEMPPVKPILPLAKLREEHKQHRKTNFQFTMPELTEATEVDHGRENPSLSATPVPPTVTTLLSSHPTPVPGSPGPEIQYNSVQDSTTVVEEEGEKEPEKSKSSEEEKSLLPDSILYKLGLKVGNSKDTIAMTENEIEEKFNSLQLAFKANQYTLDQRQKLQHRQRDLAEKNIEGEIEGLQQTLQLLEPLAGADTVSRDCINRIKQHVEVLQSSSLRLSSKAEGFGAVQQEGRLSKATDVMITHVENLKRLFEREHAELEDARKLLQENRKWFRGNSITNNLSIDGETDSKLLSRRALSVSGGSSKSEIRKRSVSCVSPPRLGVPHSFFPDPNQTGRRRASVATVVGSGLLSSSYASQPLSFGGQHFRSQTEPSGISLGQGSHLTGGVRRTSMQLSASLNAADFKEAKARLAGSLSPGRHTPLSRTDSSIIINRRASDEGQATEHASLEGTISAPALSASSPSGSSPLPSPSRRHAVSLPATPNATTMASPVATAMTTPNTFPKIVDPEAVKKGLAEVDSNEAKNVKKEEVFQKGYEEGVRTQVTHELADLREQQKAFCDNLEDLIDQAEEEEEREEAEKEIQADKSSNKLFQRLQEVSQRWPRAVRVARLVLTLSVFLIALAYVFVTVVPLESCLSGSPVSYSPWRTLKEFLWPYTELRHHNHPPR</sequence>
<keyword evidence="12" id="KW-1185">Reference proteome</keyword>
<feature type="region of interest" description="Disordered" evidence="9">
    <location>
        <begin position="1238"/>
        <end position="1260"/>
    </location>
</feature>
<feature type="region of interest" description="Disordered" evidence="9">
    <location>
        <begin position="1330"/>
        <end position="1360"/>
    </location>
</feature>
<keyword evidence="3" id="KW-0963">Cytoplasm</keyword>
<keyword evidence="4 10" id="KW-0812">Transmembrane</keyword>
<protein>
    <submittedName>
        <fullName evidence="11">Uncharacterized protein</fullName>
    </submittedName>
</protein>
<dbReference type="OMA" id="GNISICA"/>
<feature type="region of interest" description="Disordered" evidence="9">
    <location>
        <begin position="587"/>
        <end position="622"/>
    </location>
</feature>
<evidence type="ECO:0000313" key="12">
    <source>
        <dbReference type="Proteomes" id="UP000887568"/>
    </source>
</evidence>
<evidence type="ECO:0000256" key="6">
    <source>
        <dbReference type="ARBA" id="ARBA00023054"/>
    </source>
</evidence>
<keyword evidence="5 10" id="KW-1133">Transmembrane helix</keyword>
<evidence type="ECO:0000313" key="11">
    <source>
        <dbReference type="EnsemblMetazoa" id="XP_038065224.1"/>
    </source>
</evidence>
<reference evidence="11" key="1">
    <citation type="submission" date="2022-11" db="UniProtKB">
        <authorList>
            <consortium name="EnsemblMetazoa"/>
        </authorList>
    </citation>
    <scope>IDENTIFICATION</scope>
</reference>
<evidence type="ECO:0000256" key="5">
    <source>
        <dbReference type="ARBA" id="ARBA00022989"/>
    </source>
</evidence>
<feature type="region of interest" description="Disordered" evidence="9">
    <location>
        <begin position="39"/>
        <end position="67"/>
    </location>
</feature>
<feature type="compositionally biased region" description="Polar residues" evidence="9">
    <location>
        <begin position="458"/>
        <end position="467"/>
    </location>
</feature>
<dbReference type="RefSeq" id="XP_038065224.1">
    <property type="nucleotide sequence ID" value="XM_038209296.1"/>
</dbReference>
<feature type="region of interest" description="Disordered" evidence="9">
    <location>
        <begin position="1288"/>
        <end position="1307"/>
    </location>
</feature>
<dbReference type="PANTHER" id="PTHR15352">
    <property type="entry name" value="LYMPHOID-RESTRICTED MEMBRANE PROTEIN, JAW1"/>
    <property type="match status" value="1"/>
</dbReference>
<proteinExistence type="predicted"/>
<dbReference type="InterPro" id="IPR008677">
    <property type="entry name" value="MRVI1"/>
</dbReference>
<dbReference type="Pfam" id="PF05781">
    <property type="entry name" value="MRVI1"/>
    <property type="match status" value="1"/>
</dbReference>
<feature type="compositionally biased region" description="Low complexity" evidence="9">
    <location>
        <begin position="1330"/>
        <end position="1342"/>
    </location>
</feature>
<evidence type="ECO:0000256" key="2">
    <source>
        <dbReference type="ARBA" id="ARBA00004496"/>
    </source>
</evidence>
<feature type="coiled-coil region" evidence="8">
    <location>
        <begin position="1423"/>
        <end position="1463"/>
    </location>
</feature>
<comment type="subcellular location">
    <subcellularLocation>
        <location evidence="2">Cytoplasm</location>
    </subcellularLocation>
    <subcellularLocation>
        <location evidence="1">Membrane</location>
        <topology evidence="1">Single-pass membrane protein</topology>
    </subcellularLocation>
</comment>
<evidence type="ECO:0000256" key="3">
    <source>
        <dbReference type="ARBA" id="ARBA00022490"/>
    </source>
</evidence>
<evidence type="ECO:0000256" key="7">
    <source>
        <dbReference type="ARBA" id="ARBA00023136"/>
    </source>
</evidence>
<feature type="compositionally biased region" description="Polar residues" evidence="9">
    <location>
        <begin position="763"/>
        <end position="778"/>
    </location>
</feature>
<keyword evidence="6 8" id="KW-0175">Coiled coil</keyword>
<feature type="compositionally biased region" description="Low complexity" evidence="9">
    <location>
        <begin position="710"/>
        <end position="728"/>
    </location>
</feature>
<feature type="compositionally biased region" description="Polar residues" evidence="9">
    <location>
        <begin position="954"/>
        <end position="964"/>
    </location>
</feature>
<feature type="coiled-coil region" evidence="8">
    <location>
        <begin position="1117"/>
        <end position="1144"/>
    </location>
</feature>
<name>A0A914AP58_PATMI</name>
<dbReference type="GO" id="GO:0016020">
    <property type="term" value="C:membrane"/>
    <property type="evidence" value="ECO:0007669"/>
    <property type="project" value="UniProtKB-SubCell"/>
</dbReference>
<feature type="coiled-coil region" evidence="8">
    <location>
        <begin position="191"/>
        <end position="250"/>
    </location>
</feature>
<feature type="compositionally biased region" description="Basic and acidic residues" evidence="9">
    <location>
        <begin position="844"/>
        <end position="860"/>
    </location>
</feature>
<feature type="compositionally biased region" description="Basic and acidic residues" evidence="9">
    <location>
        <begin position="972"/>
        <end position="984"/>
    </location>
</feature>
<evidence type="ECO:0000256" key="9">
    <source>
        <dbReference type="SAM" id="MobiDB-lite"/>
    </source>
</evidence>
<organism evidence="11 12">
    <name type="scientific">Patiria miniata</name>
    <name type="common">Bat star</name>
    <name type="synonym">Asterina miniata</name>
    <dbReference type="NCBI Taxonomy" id="46514"/>
    <lineage>
        <taxon>Eukaryota</taxon>
        <taxon>Metazoa</taxon>
        <taxon>Echinodermata</taxon>
        <taxon>Eleutherozoa</taxon>
        <taxon>Asterozoa</taxon>
        <taxon>Asteroidea</taxon>
        <taxon>Valvatacea</taxon>
        <taxon>Valvatida</taxon>
        <taxon>Asterinidae</taxon>
        <taxon>Patiria</taxon>
    </lineage>
</organism>
<feature type="compositionally biased region" description="Polar residues" evidence="9">
    <location>
        <begin position="591"/>
        <end position="602"/>
    </location>
</feature>
<dbReference type="GO" id="GO:0005737">
    <property type="term" value="C:cytoplasm"/>
    <property type="evidence" value="ECO:0007669"/>
    <property type="project" value="UniProtKB-SubCell"/>
</dbReference>
<feature type="region of interest" description="Disordered" evidence="9">
    <location>
        <begin position="665"/>
        <end position="860"/>
    </location>
</feature>
<evidence type="ECO:0000256" key="10">
    <source>
        <dbReference type="SAM" id="Phobius"/>
    </source>
</evidence>
<feature type="compositionally biased region" description="Low complexity" evidence="9">
    <location>
        <begin position="56"/>
        <end position="66"/>
    </location>
</feature>
<dbReference type="OrthoDB" id="10062605at2759"/>
<evidence type="ECO:0000256" key="1">
    <source>
        <dbReference type="ARBA" id="ARBA00004167"/>
    </source>
</evidence>
<feature type="coiled-coil region" evidence="8">
    <location>
        <begin position="132"/>
        <end position="166"/>
    </location>
</feature>
<feature type="compositionally biased region" description="Polar residues" evidence="9">
    <location>
        <begin position="478"/>
        <end position="489"/>
    </location>
</feature>
<feature type="transmembrane region" description="Helical" evidence="10">
    <location>
        <begin position="1486"/>
        <end position="1507"/>
    </location>
</feature>